<dbReference type="Gene3D" id="1.25.40.10">
    <property type="entry name" value="Tetratricopeptide repeat domain"/>
    <property type="match status" value="1"/>
</dbReference>
<dbReference type="GO" id="GO:0005813">
    <property type="term" value="C:centrosome"/>
    <property type="evidence" value="ECO:0007669"/>
    <property type="project" value="TreeGrafter"/>
</dbReference>
<organism evidence="2">
    <name type="scientific">Schistocephalus solidus</name>
    <name type="common">Tapeworm</name>
    <dbReference type="NCBI Taxonomy" id="70667"/>
    <lineage>
        <taxon>Eukaryota</taxon>
        <taxon>Metazoa</taxon>
        <taxon>Spiralia</taxon>
        <taxon>Lophotrochozoa</taxon>
        <taxon>Platyhelminthes</taxon>
        <taxon>Cestoda</taxon>
        <taxon>Eucestoda</taxon>
        <taxon>Diphyllobothriidea</taxon>
        <taxon>Diphyllobothriidae</taxon>
        <taxon>Schistocephalus</taxon>
    </lineage>
</organism>
<dbReference type="EMBL" id="GEEE01016304">
    <property type="protein sequence ID" value="JAP46921.1"/>
    <property type="molecule type" value="Transcribed_RNA"/>
</dbReference>
<feature type="region of interest" description="Disordered" evidence="1">
    <location>
        <begin position="54"/>
        <end position="86"/>
    </location>
</feature>
<dbReference type="SUPFAM" id="SSF48452">
    <property type="entry name" value="TPR-like"/>
    <property type="match status" value="1"/>
</dbReference>
<dbReference type="PANTHER" id="PTHR46540">
    <property type="entry name" value="TETRATRICOPEPTIDE REPEAT PROTEIN 12"/>
    <property type="match status" value="1"/>
</dbReference>
<feature type="compositionally biased region" description="Basic and acidic residues" evidence="1">
    <location>
        <begin position="54"/>
        <end position="67"/>
    </location>
</feature>
<dbReference type="GO" id="GO:0007288">
    <property type="term" value="P:sperm axoneme assembly"/>
    <property type="evidence" value="ECO:0007669"/>
    <property type="project" value="TreeGrafter"/>
</dbReference>
<accession>A0A0X3P4N6</accession>
<gene>
    <name evidence="2" type="ORF">TR114639</name>
</gene>
<proteinExistence type="predicted"/>
<dbReference type="InterPro" id="IPR011990">
    <property type="entry name" value="TPR-like_helical_dom_sf"/>
</dbReference>
<dbReference type="InterPro" id="IPR043195">
    <property type="entry name" value="TTC12"/>
</dbReference>
<dbReference type="AlphaFoldDB" id="A0A0X3P4N6"/>
<dbReference type="SMART" id="SM00028">
    <property type="entry name" value="TPR"/>
    <property type="match status" value="3"/>
</dbReference>
<dbReference type="InterPro" id="IPR016024">
    <property type="entry name" value="ARM-type_fold"/>
</dbReference>
<dbReference type="GO" id="GO:0005737">
    <property type="term" value="C:cytoplasm"/>
    <property type="evidence" value="ECO:0007669"/>
    <property type="project" value="TreeGrafter"/>
</dbReference>
<protein>
    <submittedName>
        <fullName evidence="2">Uncharacterized protein</fullName>
    </submittedName>
</protein>
<feature type="compositionally biased region" description="Polar residues" evidence="1">
    <location>
        <begin position="342"/>
        <end position="364"/>
    </location>
</feature>
<feature type="region of interest" description="Disordered" evidence="1">
    <location>
        <begin position="342"/>
        <end position="422"/>
    </location>
</feature>
<dbReference type="GO" id="GO:0070286">
    <property type="term" value="P:axonemal dynein complex assembly"/>
    <property type="evidence" value="ECO:0007669"/>
    <property type="project" value="TreeGrafter"/>
</dbReference>
<feature type="compositionally biased region" description="Basic residues" evidence="1">
    <location>
        <begin position="392"/>
        <end position="402"/>
    </location>
</feature>
<evidence type="ECO:0000313" key="2">
    <source>
        <dbReference type="EMBL" id="JAP46921.1"/>
    </source>
</evidence>
<sequence>MDKKLKSAGSTKLTKEELEGLKKASQIQDIIKNMSSPDKDIAEKAIRDAENMLKDIESDKKKPEVDRTLINTSKGEDSPAPVNGQPDYMDVEAFKVAIAADAEERSKRRAKRMAKAEKLKSQANDYFKAGDWENAVNIYTQAIEVCKDWSVLYTNRAQAYLRCGKPEKALADCDLALRLLPSEPMRTPTNIGEEADKARNANLMAAKACLHRGKALLVLRRPRDALQAYSDSRAFKACSENPAVTAKASSSPDQWPTFLREYVAQAQAAIAAENVDSQAEELMQTRIGSMEADASLSYLLKPSEDNFLRLIAEAACGGRELPQYTSILCQMAKVLSVVTTEPQKPSSAANDLPPNSNATPSAGDQTAEVESKLDNSVSAGVGAGDLEVRNGNSRRRRRKGGRHSQQCSPDAAAAATNGEIPDKDEGVTLEHLQSYFRVKNGFKVLSKQMNLFVKLLLESTGSLKAFYSEVNDRDPVSSEKCLQFVDHLLALLTVSYYLCRDCGENQRLLVENTPELFSRVLVECLELSPTTIQLPSSTNSASVTPGDLDVEIRHRHKLDILRYSACELLALMSADASGREGLLASPGPARLLSSIALCLSDALGLPKSPVQRSLADGLRKPKRPSLPVNMIGSSFAVQTVAAIARVLENLTSSPHFLSMVRSSDCFEGLQDVVEAAVAVPSSASASTSTTAAPAMCLSLLLDCLSFACHDIGLRRRLVSKPNFVLNLANCLVRHAPLIADDNHVALVGSLCRTLHNCLTGENAAVPSQPELEALLLGVGIVLDQPSRGPIILAVVIVLLGKIMPLCSYAQIDKWCKSGNPITSNADGRKPQYTERVNILLSIIKSDSPSVLHEAPKTVADSSGKVYESESSLAAHRLRGSIRALAAITKSPGCEDVRFAIGDSRLITRRLACLVRVRTAFSGEPPKPAAGQTAPLPPRDEPLVANVCLILQQCVNDTPLAEHLTGTSIILDLLKVITEAERVETKRNAAIVVGKLASSSHVHRDELNRLNGMRVLTPFAQWTSALCGDLMGSRLAGGHS</sequence>
<name>A0A0X3P4N6_SCHSO</name>
<evidence type="ECO:0000256" key="1">
    <source>
        <dbReference type="SAM" id="MobiDB-lite"/>
    </source>
</evidence>
<reference evidence="2" key="1">
    <citation type="submission" date="2016-01" db="EMBL/GenBank/DDBJ databases">
        <title>Reference transcriptome for the parasite Schistocephalus solidus: insights into the molecular evolution of parasitism.</title>
        <authorList>
            <person name="Hebert F.O."/>
            <person name="Grambauer S."/>
            <person name="Barber I."/>
            <person name="Landry C.R."/>
            <person name="Aubin-Horth N."/>
        </authorList>
    </citation>
    <scope>NUCLEOTIDE SEQUENCE</scope>
</reference>
<dbReference type="InterPro" id="IPR019734">
    <property type="entry name" value="TPR_rpt"/>
</dbReference>
<dbReference type="SUPFAM" id="SSF48371">
    <property type="entry name" value="ARM repeat"/>
    <property type="match status" value="1"/>
</dbReference>
<dbReference type="PANTHER" id="PTHR46540:SF1">
    <property type="entry name" value="TETRATRICOPEPTIDE REPEAT PROTEIN 12"/>
    <property type="match status" value="1"/>
</dbReference>